<reference evidence="1" key="1">
    <citation type="submission" date="2019-08" db="EMBL/GenBank/DDBJ databases">
        <title>The genome of the North American firefly Photinus pyralis.</title>
        <authorList>
            <consortium name="Photinus pyralis genome working group"/>
            <person name="Fallon T.R."/>
            <person name="Sander Lower S.E."/>
            <person name="Weng J.-K."/>
        </authorList>
    </citation>
    <scope>NUCLEOTIDE SEQUENCE</scope>
    <source>
        <strain evidence="1">TRF0915ILg1</strain>
        <tissue evidence="1">Whole body</tissue>
    </source>
</reference>
<comment type="caution">
    <text evidence="1">The sequence shown here is derived from an EMBL/GenBank/DDBJ whole genome shotgun (WGS) entry which is preliminary data.</text>
</comment>
<gene>
    <name evidence="1" type="ORF">ILUMI_03571</name>
</gene>
<evidence type="ECO:0008006" key="3">
    <source>
        <dbReference type="Google" id="ProtNLM"/>
    </source>
</evidence>
<sequence length="199" mass="22779">MLLALEITERRKLSIRTSVCTSTVRAARSQQATMAFFQNRSSSTPSYNKNRNAVNKDIQDESVHRRLRKQMITPVNSEDDFTVITVTGKKGETNKSKITKEFLDSDDKETFQVKLEEDLLTAKMPIKRGKIKLGKKGINIHVRHLNHLRFADDVILTRNSSDELQQILQELRNSSMHLEKTKALTTEETVTNIDKHPTS</sequence>
<keyword evidence="2" id="KW-1185">Reference proteome</keyword>
<evidence type="ECO:0000313" key="1">
    <source>
        <dbReference type="EMBL" id="KAF2902614.1"/>
    </source>
</evidence>
<evidence type="ECO:0000313" key="2">
    <source>
        <dbReference type="Proteomes" id="UP000801492"/>
    </source>
</evidence>
<organism evidence="1 2">
    <name type="scientific">Ignelater luminosus</name>
    <name type="common">Cucubano</name>
    <name type="synonym">Pyrophorus luminosus</name>
    <dbReference type="NCBI Taxonomy" id="2038154"/>
    <lineage>
        <taxon>Eukaryota</taxon>
        <taxon>Metazoa</taxon>
        <taxon>Ecdysozoa</taxon>
        <taxon>Arthropoda</taxon>
        <taxon>Hexapoda</taxon>
        <taxon>Insecta</taxon>
        <taxon>Pterygota</taxon>
        <taxon>Neoptera</taxon>
        <taxon>Endopterygota</taxon>
        <taxon>Coleoptera</taxon>
        <taxon>Polyphaga</taxon>
        <taxon>Elateriformia</taxon>
        <taxon>Elateroidea</taxon>
        <taxon>Elateridae</taxon>
        <taxon>Agrypninae</taxon>
        <taxon>Pyrophorini</taxon>
        <taxon>Ignelater</taxon>
    </lineage>
</organism>
<dbReference type="AlphaFoldDB" id="A0A8K0DEA2"/>
<protein>
    <recommendedName>
        <fullName evidence="3">Reverse transcriptase domain-containing protein</fullName>
    </recommendedName>
</protein>
<dbReference type="Proteomes" id="UP000801492">
    <property type="component" value="Unassembled WGS sequence"/>
</dbReference>
<name>A0A8K0DEA2_IGNLU</name>
<accession>A0A8K0DEA2</accession>
<dbReference type="EMBL" id="VTPC01001242">
    <property type="protein sequence ID" value="KAF2902614.1"/>
    <property type="molecule type" value="Genomic_DNA"/>
</dbReference>
<proteinExistence type="predicted"/>
<dbReference type="OrthoDB" id="7480412at2759"/>